<dbReference type="RefSeq" id="WP_248706056.1">
    <property type="nucleotide sequence ID" value="NZ_CAKOEU010000002.1"/>
</dbReference>
<reference evidence="1" key="1">
    <citation type="submission" date="2022-03" db="EMBL/GenBank/DDBJ databases">
        <authorList>
            <person name="Hettiarachchi G."/>
        </authorList>
    </citation>
    <scope>NUCLEOTIDE SEQUENCE</scope>
    <source>
        <strain evidence="1">LMG 32447</strain>
    </source>
</reference>
<evidence type="ECO:0000313" key="2">
    <source>
        <dbReference type="Proteomes" id="UP000838102"/>
    </source>
</evidence>
<evidence type="ECO:0008006" key="3">
    <source>
        <dbReference type="Google" id="ProtNLM"/>
    </source>
</evidence>
<evidence type="ECO:0000313" key="1">
    <source>
        <dbReference type="EMBL" id="CAH1852706.1"/>
    </source>
</evidence>
<sequence>MAKNAAFVAGVVTGVTALTLRFGLSQPQRQALTKKVKQVGERVLHGGPVEEFSNKHVVPCLTKVKQLGDPYIQSAQQNINNFRDDLANDDIELTAADITIDDEHLAEHEKTTQK</sequence>
<dbReference type="Proteomes" id="UP000838102">
    <property type="component" value="Unassembled WGS sequence"/>
</dbReference>
<proteinExistence type="predicted"/>
<gene>
    <name evidence="1" type="ORF">LMG032447_00642</name>
</gene>
<organism evidence="1 2">
    <name type="scientific">Convivina praedatoris</name>
    <dbReference type="NCBI Taxonomy" id="2880963"/>
    <lineage>
        <taxon>Bacteria</taxon>
        <taxon>Bacillati</taxon>
        <taxon>Bacillota</taxon>
        <taxon>Bacilli</taxon>
        <taxon>Lactobacillales</taxon>
        <taxon>Lactobacillaceae</taxon>
        <taxon>Convivina</taxon>
    </lineage>
</organism>
<protein>
    <recommendedName>
        <fullName evidence="3">YtxH domain-containing protein</fullName>
    </recommendedName>
</protein>
<accession>A0ABM9D1D4</accession>
<name>A0ABM9D1D4_9LACO</name>
<keyword evidence="2" id="KW-1185">Reference proteome</keyword>
<dbReference type="EMBL" id="CAKOEU010000002">
    <property type="protein sequence ID" value="CAH1852706.1"/>
    <property type="molecule type" value="Genomic_DNA"/>
</dbReference>
<comment type="caution">
    <text evidence="1">The sequence shown here is derived from an EMBL/GenBank/DDBJ whole genome shotgun (WGS) entry which is preliminary data.</text>
</comment>